<accession>A0AC35UAX3</accession>
<evidence type="ECO:0000313" key="2">
    <source>
        <dbReference type="WBParaSite" id="RSKR_0000959350.1"/>
    </source>
</evidence>
<evidence type="ECO:0000313" key="1">
    <source>
        <dbReference type="Proteomes" id="UP000095286"/>
    </source>
</evidence>
<dbReference type="WBParaSite" id="RSKR_0000959350.1">
    <property type="protein sequence ID" value="RSKR_0000959350.1"/>
    <property type="gene ID" value="RSKR_0000959350"/>
</dbReference>
<organism evidence="1 2">
    <name type="scientific">Rhabditophanes sp. KR3021</name>
    <dbReference type="NCBI Taxonomy" id="114890"/>
    <lineage>
        <taxon>Eukaryota</taxon>
        <taxon>Metazoa</taxon>
        <taxon>Ecdysozoa</taxon>
        <taxon>Nematoda</taxon>
        <taxon>Chromadorea</taxon>
        <taxon>Rhabditida</taxon>
        <taxon>Tylenchina</taxon>
        <taxon>Panagrolaimomorpha</taxon>
        <taxon>Strongyloidoidea</taxon>
        <taxon>Alloionematidae</taxon>
        <taxon>Rhabditophanes</taxon>
    </lineage>
</organism>
<reference evidence="2" key="1">
    <citation type="submission" date="2016-11" db="UniProtKB">
        <authorList>
            <consortium name="WormBaseParasite"/>
        </authorList>
    </citation>
    <scope>IDENTIFICATION</scope>
    <source>
        <strain evidence="2">KR3021</strain>
    </source>
</reference>
<dbReference type="Proteomes" id="UP000095286">
    <property type="component" value="Unplaced"/>
</dbReference>
<protein>
    <submittedName>
        <fullName evidence="2">Exonuclease domain-containing protein</fullName>
    </submittedName>
</protein>
<proteinExistence type="predicted"/>
<sequence length="173" mass="20191">MVDKNGLARTRNPFDTLLPPNRLKMCDEAKRLAYEIHERSGTRNPFDTLLPPNRLKMCDEAKRLAYEIHERSGLSPEHINCFLRNYLKSFNMNRKDKMLSLNDLKKYLFGLKDRAPESYEKFEITFEGNAHSGIVDAVNMRKVLEKLVKQYGLIIDATHQINLNAKMKRYGTE</sequence>
<name>A0AC35UAX3_9BILA</name>